<gene>
    <name evidence="10" type="primary">suhB</name>
    <name evidence="10" type="ORF">COMA1_10497</name>
</gene>
<dbReference type="GO" id="GO:0006020">
    <property type="term" value="P:inositol metabolic process"/>
    <property type="evidence" value="ECO:0007669"/>
    <property type="project" value="TreeGrafter"/>
</dbReference>
<dbReference type="InterPro" id="IPR000760">
    <property type="entry name" value="Inositol_monophosphatase-like"/>
</dbReference>
<dbReference type="FunFam" id="3.30.540.10:FF:000003">
    <property type="entry name" value="Inositol-1-monophosphatase"/>
    <property type="match status" value="1"/>
</dbReference>
<evidence type="ECO:0000256" key="8">
    <source>
        <dbReference type="RuleBase" id="RU364068"/>
    </source>
</evidence>
<evidence type="ECO:0000256" key="6">
    <source>
        <dbReference type="ARBA" id="ARBA00022842"/>
    </source>
</evidence>
<dbReference type="PANTHER" id="PTHR20854">
    <property type="entry name" value="INOSITOL MONOPHOSPHATASE"/>
    <property type="match status" value="1"/>
</dbReference>
<sequence length="283" mass="30833">MLAASPVMLQSGVPSPHESPSHDVLLQAAVDASQAAGVLLLHYAATGFQIEYKNPINLVTDADRAAEQCVIDHLKARFPDHHFLAEERGRDNGGSSPYRWIIDPLDGTTNFAHGYPTYCVSIGLEYEKRCIIGVVFDPSRNELFTAIEHRGAQVNGRPIHASDTKTLDSSLLVTGFAYDIRETTRNNLDHFAKFALKAQGIRRTGSAALDLCYVAAGRFDGFWEVRLSPWDMAAGSVIAREAGGRLTDFSGKDLSIYGQELVASNGQIHEAMLAVLNHASPQP</sequence>
<protein>
    <recommendedName>
        <fullName evidence="8">Inositol-1-monophosphatase</fullName>
        <ecNumber evidence="8">3.1.3.25</ecNumber>
    </recommendedName>
</protein>
<evidence type="ECO:0000256" key="9">
    <source>
        <dbReference type="SAM" id="MobiDB-lite"/>
    </source>
</evidence>
<dbReference type="PANTHER" id="PTHR20854:SF4">
    <property type="entry name" value="INOSITOL-1-MONOPHOSPHATASE-RELATED"/>
    <property type="match status" value="1"/>
</dbReference>
<keyword evidence="6 7" id="KW-0460">Magnesium</keyword>
<dbReference type="Pfam" id="PF00459">
    <property type="entry name" value="Inositol_P"/>
    <property type="match status" value="1"/>
</dbReference>
<feature type="binding site" evidence="7">
    <location>
        <position position="105"/>
    </location>
    <ligand>
        <name>Mg(2+)</name>
        <dbReference type="ChEBI" id="CHEBI:18420"/>
        <label>1</label>
        <note>catalytic</note>
    </ligand>
</feature>
<keyword evidence="11" id="KW-1185">Reference proteome</keyword>
<proteinExistence type="inferred from homology"/>
<dbReference type="Proteomes" id="UP000199032">
    <property type="component" value="Unassembled WGS sequence"/>
</dbReference>
<dbReference type="STRING" id="1742972.COMA1_10497"/>
<dbReference type="GO" id="GO:0007165">
    <property type="term" value="P:signal transduction"/>
    <property type="evidence" value="ECO:0007669"/>
    <property type="project" value="TreeGrafter"/>
</dbReference>
<dbReference type="CDD" id="cd01639">
    <property type="entry name" value="IMPase"/>
    <property type="match status" value="1"/>
</dbReference>
<evidence type="ECO:0000256" key="1">
    <source>
        <dbReference type="ARBA" id="ARBA00001033"/>
    </source>
</evidence>
<dbReference type="EC" id="3.1.3.25" evidence="8"/>
<keyword evidence="5 8" id="KW-0378">Hydrolase</keyword>
<dbReference type="Gene3D" id="3.30.540.10">
    <property type="entry name" value="Fructose-1,6-Bisphosphatase, subunit A, domain 1"/>
    <property type="match status" value="1"/>
</dbReference>
<feature type="binding site" evidence="7">
    <location>
        <position position="103"/>
    </location>
    <ligand>
        <name>Mg(2+)</name>
        <dbReference type="ChEBI" id="CHEBI:18420"/>
        <label>1</label>
        <note>catalytic</note>
    </ligand>
</feature>
<dbReference type="GO" id="GO:0046872">
    <property type="term" value="F:metal ion binding"/>
    <property type="evidence" value="ECO:0007669"/>
    <property type="project" value="UniProtKB-KW"/>
</dbReference>
<dbReference type="EMBL" id="CZQA01000001">
    <property type="protein sequence ID" value="CUS32197.1"/>
    <property type="molecule type" value="Genomic_DNA"/>
</dbReference>
<accession>A0A0S4L3Y7</accession>
<dbReference type="PROSITE" id="PS00630">
    <property type="entry name" value="IMP_2"/>
    <property type="match status" value="1"/>
</dbReference>
<dbReference type="InterPro" id="IPR020583">
    <property type="entry name" value="Inositol_monoP_metal-BS"/>
</dbReference>
<evidence type="ECO:0000256" key="2">
    <source>
        <dbReference type="ARBA" id="ARBA00001946"/>
    </source>
</evidence>
<comment type="catalytic activity">
    <reaction evidence="1 8">
        <text>a myo-inositol phosphate + H2O = myo-inositol + phosphate</text>
        <dbReference type="Rhea" id="RHEA:24056"/>
        <dbReference type="ChEBI" id="CHEBI:15377"/>
        <dbReference type="ChEBI" id="CHEBI:17268"/>
        <dbReference type="ChEBI" id="CHEBI:43474"/>
        <dbReference type="ChEBI" id="CHEBI:84139"/>
        <dbReference type="EC" id="3.1.3.25"/>
    </reaction>
</comment>
<dbReference type="FunFam" id="3.40.190.80:FF:000002">
    <property type="entry name" value="Inositol-1-monophosphatase"/>
    <property type="match status" value="1"/>
</dbReference>
<dbReference type="GO" id="GO:0046854">
    <property type="term" value="P:phosphatidylinositol phosphate biosynthetic process"/>
    <property type="evidence" value="ECO:0007669"/>
    <property type="project" value="InterPro"/>
</dbReference>
<dbReference type="SUPFAM" id="SSF56655">
    <property type="entry name" value="Carbohydrate phosphatase"/>
    <property type="match status" value="1"/>
</dbReference>
<organism evidence="10 11">
    <name type="scientific">Candidatus Nitrospira nitrosa</name>
    <dbReference type="NCBI Taxonomy" id="1742972"/>
    <lineage>
        <taxon>Bacteria</taxon>
        <taxon>Pseudomonadati</taxon>
        <taxon>Nitrospirota</taxon>
        <taxon>Nitrospiria</taxon>
        <taxon>Nitrospirales</taxon>
        <taxon>Nitrospiraceae</taxon>
        <taxon>Nitrospira</taxon>
    </lineage>
</organism>
<evidence type="ECO:0000256" key="3">
    <source>
        <dbReference type="ARBA" id="ARBA00009759"/>
    </source>
</evidence>
<feature type="binding site" evidence="7">
    <location>
        <position position="86"/>
    </location>
    <ligand>
        <name>Mg(2+)</name>
        <dbReference type="ChEBI" id="CHEBI:18420"/>
        <label>1</label>
        <note>catalytic</note>
    </ligand>
</feature>
<evidence type="ECO:0000313" key="10">
    <source>
        <dbReference type="EMBL" id="CUS32197.1"/>
    </source>
</evidence>
<comment type="cofactor">
    <cofactor evidence="2 7 8">
        <name>Mg(2+)</name>
        <dbReference type="ChEBI" id="CHEBI:18420"/>
    </cofactor>
</comment>
<feature type="binding site" evidence="7">
    <location>
        <position position="106"/>
    </location>
    <ligand>
        <name>Mg(2+)</name>
        <dbReference type="ChEBI" id="CHEBI:18420"/>
        <label>1</label>
        <note>catalytic</note>
    </ligand>
</feature>
<comment type="similarity">
    <text evidence="3 8">Belongs to the inositol monophosphatase superfamily.</text>
</comment>
<feature type="region of interest" description="Disordered" evidence="9">
    <location>
        <begin position="1"/>
        <end position="21"/>
    </location>
</feature>
<dbReference type="InterPro" id="IPR020550">
    <property type="entry name" value="Inositol_monophosphatase_CS"/>
</dbReference>
<dbReference type="InterPro" id="IPR022337">
    <property type="entry name" value="Inositol_monophosphatase_SuhB"/>
</dbReference>
<dbReference type="PRINTS" id="PR00377">
    <property type="entry name" value="IMPHPHTASES"/>
</dbReference>
<evidence type="ECO:0000313" key="11">
    <source>
        <dbReference type="Proteomes" id="UP000199032"/>
    </source>
</evidence>
<dbReference type="PRINTS" id="PR01959">
    <property type="entry name" value="SBIMPHPHTASE"/>
</dbReference>
<feature type="binding site" evidence="7">
    <location>
        <position position="231"/>
    </location>
    <ligand>
        <name>Mg(2+)</name>
        <dbReference type="ChEBI" id="CHEBI:18420"/>
        <label>1</label>
        <note>catalytic</note>
    </ligand>
</feature>
<dbReference type="GO" id="GO:0008934">
    <property type="term" value="F:inositol monophosphate 1-phosphatase activity"/>
    <property type="evidence" value="ECO:0007669"/>
    <property type="project" value="InterPro"/>
</dbReference>
<dbReference type="InterPro" id="IPR033942">
    <property type="entry name" value="IMPase"/>
</dbReference>
<reference evidence="10 11" key="1">
    <citation type="submission" date="2015-10" db="EMBL/GenBank/DDBJ databases">
        <authorList>
            <person name="Gilbert D.G."/>
        </authorList>
    </citation>
    <scope>NUCLEOTIDE SEQUENCE [LARGE SCALE GENOMIC DNA]</scope>
    <source>
        <strain evidence="10">COMA1</strain>
    </source>
</reference>
<dbReference type="PROSITE" id="PS00629">
    <property type="entry name" value="IMP_1"/>
    <property type="match status" value="1"/>
</dbReference>
<keyword evidence="4 7" id="KW-0479">Metal-binding</keyword>
<name>A0A0S4L3Y7_9BACT</name>
<dbReference type="AlphaFoldDB" id="A0A0S4L3Y7"/>
<dbReference type="Gene3D" id="3.40.190.80">
    <property type="match status" value="1"/>
</dbReference>
<evidence type="ECO:0000256" key="4">
    <source>
        <dbReference type="ARBA" id="ARBA00022723"/>
    </source>
</evidence>
<evidence type="ECO:0000256" key="7">
    <source>
        <dbReference type="PIRSR" id="PIRSR600760-2"/>
    </source>
</evidence>
<evidence type="ECO:0000256" key="5">
    <source>
        <dbReference type="ARBA" id="ARBA00022801"/>
    </source>
</evidence>